<evidence type="ECO:0000256" key="1">
    <source>
        <dbReference type="SAM" id="Phobius"/>
    </source>
</evidence>
<dbReference type="Proteomes" id="UP000298663">
    <property type="component" value="Unassembled WGS sequence"/>
</dbReference>
<organism evidence="2 3">
    <name type="scientific">Steinernema carpocapsae</name>
    <name type="common">Entomopathogenic nematode</name>
    <dbReference type="NCBI Taxonomy" id="34508"/>
    <lineage>
        <taxon>Eukaryota</taxon>
        <taxon>Metazoa</taxon>
        <taxon>Ecdysozoa</taxon>
        <taxon>Nematoda</taxon>
        <taxon>Chromadorea</taxon>
        <taxon>Rhabditida</taxon>
        <taxon>Tylenchina</taxon>
        <taxon>Panagrolaimomorpha</taxon>
        <taxon>Strongyloidoidea</taxon>
        <taxon>Steinernematidae</taxon>
        <taxon>Steinernema</taxon>
    </lineage>
</organism>
<keyword evidence="3" id="KW-1185">Reference proteome</keyword>
<proteinExistence type="predicted"/>
<dbReference type="PANTHER" id="PTHR21645">
    <property type="entry name" value="GLYCOSYLTRANSFERASE FAMILY 92 PROTEIN"/>
    <property type="match status" value="1"/>
</dbReference>
<gene>
    <name evidence="2" type="ORF">L596_004406</name>
</gene>
<feature type="transmembrane region" description="Helical" evidence="1">
    <location>
        <begin position="38"/>
        <end position="57"/>
    </location>
</feature>
<reference evidence="2 3" key="2">
    <citation type="journal article" date="2019" name="G3 (Bethesda)">
        <title>Hybrid Assembly of the Genome of the Entomopathogenic Nematode Steinernema carpocapsae Identifies the X-Chromosome.</title>
        <authorList>
            <person name="Serra L."/>
            <person name="Macchietto M."/>
            <person name="Macias-Munoz A."/>
            <person name="McGill C.J."/>
            <person name="Rodriguez I.M."/>
            <person name="Rodriguez B."/>
            <person name="Murad R."/>
            <person name="Mortazavi A."/>
        </authorList>
    </citation>
    <scope>NUCLEOTIDE SEQUENCE [LARGE SCALE GENOMIC DNA]</scope>
    <source>
        <strain evidence="2 3">ALL</strain>
    </source>
</reference>
<evidence type="ECO:0000313" key="2">
    <source>
        <dbReference type="EMBL" id="TMS37484.1"/>
    </source>
</evidence>
<dbReference type="OrthoDB" id="2526284at2759"/>
<protein>
    <submittedName>
        <fullName evidence="2">Uncharacterized protein</fullName>
    </submittedName>
</protein>
<evidence type="ECO:0000313" key="3">
    <source>
        <dbReference type="Proteomes" id="UP000298663"/>
    </source>
</evidence>
<dbReference type="AlphaFoldDB" id="A0A4U8UWR4"/>
<reference evidence="2 3" key="1">
    <citation type="journal article" date="2015" name="Genome Biol.">
        <title>Comparative genomics of Steinernema reveals deeply conserved gene regulatory networks.</title>
        <authorList>
            <person name="Dillman A.R."/>
            <person name="Macchietto M."/>
            <person name="Porter C.F."/>
            <person name="Rogers A."/>
            <person name="Williams B."/>
            <person name="Antoshechkin I."/>
            <person name="Lee M.M."/>
            <person name="Goodwin Z."/>
            <person name="Lu X."/>
            <person name="Lewis E.E."/>
            <person name="Goodrich-Blair H."/>
            <person name="Stock S.P."/>
            <person name="Adams B.J."/>
            <person name="Sternberg P.W."/>
            <person name="Mortazavi A."/>
        </authorList>
    </citation>
    <scope>NUCLEOTIDE SEQUENCE [LARGE SCALE GENOMIC DNA]</scope>
    <source>
        <strain evidence="2 3">ALL</strain>
    </source>
</reference>
<keyword evidence="1" id="KW-1133">Transmembrane helix</keyword>
<accession>A0A4U8UWR4</accession>
<keyword evidence="1" id="KW-0812">Transmembrane</keyword>
<dbReference type="InterPro" id="IPR052012">
    <property type="entry name" value="GTase_92"/>
</dbReference>
<sequence length="158" mass="18062">MSTAKRNQCMFSVHVITFRFRANFSVPPPRRISRPNKWLLIIVLVTTSLVYINRPLARRHLVVISSTYYNKSNSLQNNTVVILFNSNRKWYIERPLLCLSQNQTHEHTALAHVQFAFDPISICSWTTFIAHCPTVENPKVFELTSTGLTSNPADVSAS</sequence>
<name>A0A4U8UWR4_STECR</name>
<dbReference type="EMBL" id="AZBU02000001">
    <property type="protein sequence ID" value="TMS37484.1"/>
    <property type="molecule type" value="Genomic_DNA"/>
</dbReference>
<keyword evidence="1" id="KW-0472">Membrane</keyword>
<comment type="caution">
    <text evidence="2">The sequence shown here is derived from an EMBL/GenBank/DDBJ whole genome shotgun (WGS) entry which is preliminary data.</text>
</comment>
<dbReference type="PANTHER" id="PTHR21645:SF2">
    <property type="entry name" value="GLYCOSYLTRANSFERASE FAMILY 92 PROTEIN F59C6.8"/>
    <property type="match status" value="1"/>
</dbReference>